<gene>
    <name evidence="1" type="ORF">ACFSKW_06665</name>
</gene>
<dbReference type="Proteomes" id="UP001597368">
    <property type="component" value="Unassembled WGS sequence"/>
</dbReference>
<evidence type="ECO:0000313" key="1">
    <source>
        <dbReference type="EMBL" id="MFD1931157.1"/>
    </source>
</evidence>
<evidence type="ECO:0000313" key="2">
    <source>
        <dbReference type="Proteomes" id="UP001597368"/>
    </source>
</evidence>
<dbReference type="EMBL" id="JBHUFV010000011">
    <property type="protein sequence ID" value="MFD1931157.1"/>
    <property type="molecule type" value="Genomic_DNA"/>
</dbReference>
<organism evidence="1 2">
    <name type="scientific">Nonomuraea mangrovi</name>
    <dbReference type="NCBI Taxonomy" id="2316207"/>
    <lineage>
        <taxon>Bacteria</taxon>
        <taxon>Bacillati</taxon>
        <taxon>Actinomycetota</taxon>
        <taxon>Actinomycetes</taxon>
        <taxon>Streptosporangiales</taxon>
        <taxon>Streptosporangiaceae</taxon>
        <taxon>Nonomuraea</taxon>
    </lineage>
</organism>
<keyword evidence="2" id="KW-1185">Reference proteome</keyword>
<dbReference type="InterPro" id="IPR036249">
    <property type="entry name" value="Thioredoxin-like_sf"/>
</dbReference>
<proteinExistence type="predicted"/>
<comment type="caution">
    <text evidence="1">The sequence shown here is derived from an EMBL/GenBank/DDBJ whole genome shotgun (WGS) entry which is preliminary data.</text>
</comment>
<name>A0ABW4SNK9_9ACTN</name>
<protein>
    <recommendedName>
        <fullName evidence="3">Thioredoxin domain-containing protein</fullName>
    </recommendedName>
</protein>
<reference evidence="2" key="1">
    <citation type="journal article" date="2019" name="Int. J. Syst. Evol. Microbiol.">
        <title>The Global Catalogue of Microorganisms (GCM) 10K type strain sequencing project: providing services to taxonomists for standard genome sequencing and annotation.</title>
        <authorList>
            <consortium name="The Broad Institute Genomics Platform"/>
            <consortium name="The Broad Institute Genome Sequencing Center for Infectious Disease"/>
            <person name="Wu L."/>
            <person name="Ma J."/>
        </authorList>
    </citation>
    <scope>NUCLEOTIDE SEQUENCE [LARGE SCALE GENOMIC DNA]</scope>
    <source>
        <strain evidence="2">ICMP 6774ER</strain>
    </source>
</reference>
<accession>A0ABW4SNK9</accession>
<sequence length="171" mass="18031">MQNVVNSLAVLSFLGTVLLLFAFAALLRMVRDLQQAAAKGPAPAGTTPATRSVPRFASGDERPTFVLVVTETCPMCRERASRLMEVSGAAAGNLVLLSAAERCAEWVEGEAVTAIVDATLLGTIAVGATPTLIKYSPSGEEQWRRVVGSNADLDAFLEAAPVTADERVTIR</sequence>
<dbReference type="RefSeq" id="WP_379570255.1">
    <property type="nucleotide sequence ID" value="NZ_JBHUFV010000011.1"/>
</dbReference>
<dbReference type="SUPFAM" id="SSF52833">
    <property type="entry name" value="Thioredoxin-like"/>
    <property type="match status" value="1"/>
</dbReference>
<evidence type="ECO:0008006" key="3">
    <source>
        <dbReference type="Google" id="ProtNLM"/>
    </source>
</evidence>